<evidence type="ECO:0000256" key="5">
    <source>
        <dbReference type="SAM" id="Coils"/>
    </source>
</evidence>
<dbReference type="AlphaFoldDB" id="A0A1C3JWX9"/>
<evidence type="ECO:0000313" key="12">
    <source>
        <dbReference type="Proteomes" id="UP000078558"/>
    </source>
</evidence>
<dbReference type="EMBL" id="FLRC01000001">
    <property type="protein sequence ID" value="SBT23644.1"/>
    <property type="molecule type" value="Genomic_DNA"/>
</dbReference>
<feature type="domain" description="Response regulatory" evidence="7">
    <location>
        <begin position="407"/>
        <end position="520"/>
    </location>
</feature>
<dbReference type="PROSITE" id="PS50112">
    <property type="entry name" value="PAS"/>
    <property type="match status" value="1"/>
</dbReference>
<dbReference type="Pfam" id="PF13426">
    <property type="entry name" value="PAS_9"/>
    <property type="match status" value="1"/>
</dbReference>
<evidence type="ECO:0000259" key="8">
    <source>
        <dbReference type="PROSITE" id="PS50112"/>
    </source>
</evidence>
<dbReference type="InterPro" id="IPR001610">
    <property type="entry name" value="PAC"/>
</dbReference>
<dbReference type="RefSeq" id="WP_067748861.1">
    <property type="nucleotide sequence ID" value="NZ_LT907988.1"/>
</dbReference>
<protein>
    <recommendedName>
        <fullName evidence="2">histidine kinase</fullName>
        <ecNumber evidence="2">2.7.13.3</ecNumber>
    </recommendedName>
</protein>
<evidence type="ECO:0000256" key="4">
    <source>
        <dbReference type="PROSITE-ProRule" id="PRU00169"/>
    </source>
</evidence>
<dbReference type="Pfam" id="PF00512">
    <property type="entry name" value="HisKA"/>
    <property type="match status" value="1"/>
</dbReference>
<dbReference type="NCBIfam" id="TIGR00229">
    <property type="entry name" value="sensory_box"/>
    <property type="match status" value="1"/>
</dbReference>
<dbReference type="PROSITE" id="PS50113">
    <property type="entry name" value="PAC"/>
    <property type="match status" value="1"/>
</dbReference>
<keyword evidence="12" id="KW-1185">Reference proteome</keyword>
<dbReference type="KEGG" id="odi:ODI_R3485"/>
<dbReference type="InterPro" id="IPR035965">
    <property type="entry name" value="PAS-like_dom_sf"/>
</dbReference>
<dbReference type="Pfam" id="PF00072">
    <property type="entry name" value="Response_reg"/>
    <property type="match status" value="1"/>
</dbReference>
<dbReference type="InterPro" id="IPR036890">
    <property type="entry name" value="HATPase_C_sf"/>
</dbReference>
<dbReference type="Proteomes" id="UP000078558">
    <property type="component" value="Chromosome I"/>
</dbReference>
<dbReference type="SMART" id="SM00086">
    <property type="entry name" value="PAC"/>
    <property type="match status" value="1"/>
</dbReference>
<dbReference type="CDD" id="cd00082">
    <property type="entry name" value="HisKA"/>
    <property type="match status" value="1"/>
</dbReference>
<dbReference type="GO" id="GO:0000155">
    <property type="term" value="F:phosphorelay sensor kinase activity"/>
    <property type="evidence" value="ECO:0007669"/>
    <property type="project" value="InterPro"/>
</dbReference>
<dbReference type="InterPro" id="IPR001789">
    <property type="entry name" value="Sig_transdc_resp-reg_receiver"/>
</dbReference>
<dbReference type="InterPro" id="IPR000014">
    <property type="entry name" value="PAS"/>
</dbReference>
<dbReference type="InterPro" id="IPR000700">
    <property type="entry name" value="PAS-assoc_C"/>
</dbReference>
<reference evidence="11 12" key="2">
    <citation type="submission" date="2017-08" db="EMBL/GenBank/DDBJ databases">
        <authorList>
            <person name="de Groot N.N."/>
        </authorList>
    </citation>
    <scope>NUCLEOTIDE SEQUENCE [LARGE SCALE GENOMIC DNA]</scope>
    <source>
        <strain evidence="11">Orrdi1</strain>
    </source>
</reference>
<dbReference type="Gene3D" id="3.40.50.2300">
    <property type="match status" value="1"/>
</dbReference>
<feature type="coiled-coil region" evidence="5">
    <location>
        <begin position="128"/>
        <end position="155"/>
    </location>
</feature>
<dbReference type="SUPFAM" id="SSF55785">
    <property type="entry name" value="PYP-like sensor domain (PAS domain)"/>
    <property type="match status" value="1"/>
</dbReference>
<dbReference type="Pfam" id="PF02518">
    <property type="entry name" value="HATPase_c"/>
    <property type="match status" value="1"/>
</dbReference>
<dbReference type="InterPro" id="IPR003594">
    <property type="entry name" value="HATPase_dom"/>
</dbReference>
<proteinExistence type="predicted"/>
<dbReference type="SUPFAM" id="SSF55874">
    <property type="entry name" value="ATPase domain of HSP90 chaperone/DNA topoisomerase II/histidine kinase"/>
    <property type="match status" value="1"/>
</dbReference>
<dbReference type="Gene3D" id="3.30.450.20">
    <property type="entry name" value="PAS domain"/>
    <property type="match status" value="1"/>
</dbReference>
<dbReference type="CDD" id="cd00130">
    <property type="entry name" value="PAS"/>
    <property type="match status" value="1"/>
</dbReference>
<name>A0A1C3JWX9_9BURK</name>
<dbReference type="SUPFAM" id="SSF52172">
    <property type="entry name" value="CheY-like"/>
    <property type="match status" value="1"/>
</dbReference>
<evidence type="ECO:0000259" key="6">
    <source>
        <dbReference type="PROSITE" id="PS50109"/>
    </source>
</evidence>
<feature type="domain" description="PAS" evidence="8">
    <location>
        <begin position="17"/>
        <end position="90"/>
    </location>
</feature>
<feature type="domain" description="Histidine kinase" evidence="6">
    <location>
        <begin position="164"/>
        <end position="385"/>
    </location>
</feature>
<dbReference type="EMBL" id="LT907988">
    <property type="protein sequence ID" value="SOE51498.1"/>
    <property type="molecule type" value="Genomic_DNA"/>
</dbReference>
<evidence type="ECO:0000256" key="2">
    <source>
        <dbReference type="ARBA" id="ARBA00012438"/>
    </source>
</evidence>
<dbReference type="OrthoDB" id="9146564at2"/>
<evidence type="ECO:0000313" key="11">
    <source>
        <dbReference type="EMBL" id="SOE51498.1"/>
    </source>
</evidence>
<keyword evidence="3 4" id="KW-0597">Phosphoprotein</keyword>
<dbReference type="InterPro" id="IPR011006">
    <property type="entry name" value="CheY-like_superfamily"/>
</dbReference>
<accession>A0A1C3JWX9</accession>
<dbReference type="SMART" id="SM00387">
    <property type="entry name" value="HATPase_c"/>
    <property type="match status" value="1"/>
</dbReference>
<dbReference type="STRING" id="1851544.ODI_00180"/>
<dbReference type="PANTHER" id="PTHR43065:SF49">
    <property type="entry name" value="HISTIDINE KINASE"/>
    <property type="match status" value="1"/>
</dbReference>
<dbReference type="InterPro" id="IPR036097">
    <property type="entry name" value="HisK_dim/P_sf"/>
</dbReference>
<dbReference type="SMART" id="SM00448">
    <property type="entry name" value="REC"/>
    <property type="match status" value="1"/>
</dbReference>
<dbReference type="PROSITE" id="PS50109">
    <property type="entry name" value="HIS_KIN"/>
    <property type="match status" value="1"/>
</dbReference>
<sequence>MNAPIAPRPSLDEALNGDQRFQLLVDAIRDYAIYLLDLQGNVSSWNTGAQRFKGYAAEEIIGQHFSRFYTAQDRERGEPQRALSTALQYGHFESEAWRVRKDGSPFWANVVIDIIRNEKGEPIGFAKITRDITERRRAQEEIERARDTLAQSQKMEAIGRLTGGVAHDFNNLLTVIRSSAELLRRPGIPDTRRAHYVNAIAETAERAAGLTRQLLAFARRQSLRPEAFFVSQRLDGLAQIIDTTLGGRIVKRQTLAVDTSAVLADPAQFDTALLNIVINARDAMPNGGQLSISSRNVDHVPPLRRHARVDGAFVAVSVEDTGSGIAPDTLGRIFEPFFTTKPTGKGTGLGLSQVYGFVKQSGGEIAVTSTVGVGTCFTLYLPRAANVPVPLAAACVQDIDNTLAPRKVLLVEDNETVGRFAHGLLAELGLSVTWATGAQAALAVLEAGRDRYDMVFSDVVMPGMSGIELGHEIRRRWPDLPVVLTSGYSHVLAEEGTHGFELLHKPYSLEGLLKALKLPSRGQ</sequence>
<dbReference type="InterPro" id="IPR005467">
    <property type="entry name" value="His_kinase_dom"/>
</dbReference>
<evidence type="ECO:0000313" key="10">
    <source>
        <dbReference type="EMBL" id="SBT23644.1"/>
    </source>
</evidence>
<evidence type="ECO:0000259" key="7">
    <source>
        <dbReference type="PROSITE" id="PS50110"/>
    </source>
</evidence>
<feature type="modified residue" description="4-aspartylphosphate" evidence="4">
    <location>
        <position position="458"/>
    </location>
</feature>
<dbReference type="InterPro" id="IPR003661">
    <property type="entry name" value="HisK_dim/P_dom"/>
</dbReference>
<feature type="domain" description="PAC" evidence="9">
    <location>
        <begin position="92"/>
        <end position="144"/>
    </location>
</feature>
<reference evidence="10 12" key="1">
    <citation type="submission" date="2016-06" db="EMBL/GenBank/DDBJ databases">
        <authorList>
            <person name="Kjaerup R.B."/>
            <person name="Dalgaard T.S."/>
            <person name="Juul-Madsen H.R."/>
        </authorList>
    </citation>
    <scope>NUCLEOTIDE SEQUENCE [LARGE SCALE GENOMIC DNA]</scope>
    <source>
        <strain evidence="10">Orrdi1</strain>
    </source>
</reference>
<evidence type="ECO:0000256" key="3">
    <source>
        <dbReference type="ARBA" id="ARBA00022553"/>
    </source>
</evidence>
<evidence type="ECO:0000259" key="9">
    <source>
        <dbReference type="PROSITE" id="PS50113"/>
    </source>
</evidence>
<dbReference type="PROSITE" id="PS50110">
    <property type="entry name" value="RESPONSE_REGULATORY"/>
    <property type="match status" value="1"/>
</dbReference>
<dbReference type="SMART" id="SM00388">
    <property type="entry name" value="HisKA"/>
    <property type="match status" value="1"/>
</dbReference>
<evidence type="ECO:0000256" key="1">
    <source>
        <dbReference type="ARBA" id="ARBA00000085"/>
    </source>
</evidence>
<dbReference type="PANTHER" id="PTHR43065">
    <property type="entry name" value="SENSOR HISTIDINE KINASE"/>
    <property type="match status" value="1"/>
</dbReference>
<dbReference type="InterPro" id="IPR004358">
    <property type="entry name" value="Sig_transdc_His_kin-like_C"/>
</dbReference>
<comment type="catalytic activity">
    <reaction evidence="1">
        <text>ATP + protein L-histidine = ADP + protein N-phospho-L-histidine.</text>
        <dbReference type="EC" id="2.7.13.3"/>
    </reaction>
</comment>
<dbReference type="EC" id="2.7.13.3" evidence="2"/>
<gene>
    <name evidence="10" type="ORF">ODI_00180</name>
    <name evidence="11" type="ORF">ODI_R3485</name>
</gene>
<dbReference type="Gene3D" id="3.30.565.10">
    <property type="entry name" value="Histidine kinase-like ATPase, C-terminal domain"/>
    <property type="match status" value="1"/>
</dbReference>
<dbReference type="SUPFAM" id="SSF47384">
    <property type="entry name" value="Homodimeric domain of signal transducing histidine kinase"/>
    <property type="match status" value="1"/>
</dbReference>
<keyword evidence="5" id="KW-0175">Coiled coil</keyword>
<dbReference type="Gene3D" id="1.10.287.130">
    <property type="match status" value="1"/>
</dbReference>
<organism evidence="10 12">
    <name type="scientific">Orrella dioscoreae</name>
    <dbReference type="NCBI Taxonomy" id="1851544"/>
    <lineage>
        <taxon>Bacteria</taxon>
        <taxon>Pseudomonadati</taxon>
        <taxon>Pseudomonadota</taxon>
        <taxon>Betaproteobacteria</taxon>
        <taxon>Burkholderiales</taxon>
        <taxon>Alcaligenaceae</taxon>
        <taxon>Orrella</taxon>
    </lineage>
</organism>
<dbReference type="SMART" id="SM00091">
    <property type="entry name" value="PAS"/>
    <property type="match status" value="1"/>
</dbReference>
<dbReference type="PRINTS" id="PR00344">
    <property type="entry name" value="BCTRLSENSOR"/>
</dbReference>